<dbReference type="EMBL" id="JAWZYT010005333">
    <property type="protein sequence ID" value="KAK4290908.1"/>
    <property type="molecule type" value="Genomic_DNA"/>
</dbReference>
<evidence type="ECO:0000256" key="1">
    <source>
        <dbReference type="SAM" id="MobiDB-lite"/>
    </source>
</evidence>
<comment type="caution">
    <text evidence="2">The sequence shown here is derived from an EMBL/GenBank/DDBJ whole genome shotgun (WGS) entry which is preliminary data.</text>
</comment>
<organism evidence="2 3">
    <name type="scientific">Petrolisthes manimaculis</name>
    <dbReference type="NCBI Taxonomy" id="1843537"/>
    <lineage>
        <taxon>Eukaryota</taxon>
        <taxon>Metazoa</taxon>
        <taxon>Ecdysozoa</taxon>
        <taxon>Arthropoda</taxon>
        <taxon>Crustacea</taxon>
        <taxon>Multicrustacea</taxon>
        <taxon>Malacostraca</taxon>
        <taxon>Eumalacostraca</taxon>
        <taxon>Eucarida</taxon>
        <taxon>Decapoda</taxon>
        <taxon>Pleocyemata</taxon>
        <taxon>Anomura</taxon>
        <taxon>Galatheoidea</taxon>
        <taxon>Porcellanidae</taxon>
        <taxon>Petrolisthes</taxon>
    </lineage>
</organism>
<reference evidence="2" key="1">
    <citation type="submission" date="2023-11" db="EMBL/GenBank/DDBJ databases">
        <title>Genome assemblies of two species of porcelain crab, Petrolisthes cinctipes and Petrolisthes manimaculis (Anomura: Porcellanidae).</title>
        <authorList>
            <person name="Angst P."/>
        </authorList>
    </citation>
    <scope>NUCLEOTIDE SEQUENCE</scope>
    <source>
        <strain evidence="2">PB745_02</strain>
        <tissue evidence="2">Gill</tissue>
    </source>
</reference>
<keyword evidence="3" id="KW-1185">Reference proteome</keyword>
<name>A0AAE1NJ61_9EUCA</name>
<feature type="compositionally biased region" description="Low complexity" evidence="1">
    <location>
        <begin position="92"/>
        <end position="104"/>
    </location>
</feature>
<feature type="compositionally biased region" description="Low complexity" evidence="1">
    <location>
        <begin position="113"/>
        <end position="145"/>
    </location>
</feature>
<gene>
    <name evidence="2" type="ORF">Pmani_036227</name>
</gene>
<dbReference type="AlphaFoldDB" id="A0AAE1NJ61"/>
<accession>A0AAE1NJ61</accession>
<feature type="compositionally biased region" description="Basic residues" evidence="1">
    <location>
        <begin position="163"/>
        <end position="175"/>
    </location>
</feature>
<proteinExistence type="predicted"/>
<sequence length="175" mass="19060">MLVPATESGVASPSCSVADCLCRRSTMSLCHPSSPTHLTNYYYYYYHHWPYDDVEEESALASVPPTYHEYVPDFNEFLEGYGGPLPEHRLNPVLTTSTSSSTNPHGPPPPSTVPSASLPPVVPSTASSSSSATTTSPSNTSASTPHPTPTQSLQYLEEDRRRAWSRNGKKRTCVL</sequence>
<protein>
    <submittedName>
        <fullName evidence="2">Uncharacterized protein</fullName>
    </submittedName>
</protein>
<feature type="region of interest" description="Disordered" evidence="1">
    <location>
        <begin position="86"/>
        <end position="175"/>
    </location>
</feature>
<evidence type="ECO:0000313" key="2">
    <source>
        <dbReference type="EMBL" id="KAK4290908.1"/>
    </source>
</evidence>
<dbReference type="Proteomes" id="UP001292094">
    <property type="component" value="Unassembled WGS sequence"/>
</dbReference>
<evidence type="ECO:0000313" key="3">
    <source>
        <dbReference type="Proteomes" id="UP001292094"/>
    </source>
</evidence>